<proteinExistence type="predicted"/>
<dbReference type="Proteomes" id="UP001500994">
    <property type="component" value="Unassembled WGS sequence"/>
</dbReference>
<dbReference type="EMBL" id="BAAARK010000033">
    <property type="protein sequence ID" value="GAA2684186.1"/>
    <property type="molecule type" value="Genomic_DNA"/>
</dbReference>
<comment type="caution">
    <text evidence="1">The sequence shown here is derived from an EMBL/GenBank/DDBJ whole genome shotgun (WGS) entry which is preliminary data.</text>
</comment>
<reference evidence="1 2" key="1">
    <citation type="journal article" date="2019" name="Int. J. Syst. Evol. Microbiol.">
        <title>The Global Catalogue of Microorganisms (GCM) 10K type strain sequencing project: providing services to taxonomists for standard genome sequencing and annotation.</title>
        <authorList>
            <consortium name="The Broad Institute Genomics Platform"/>
            <consortium name="The Broad Institute Genome Sequencing Center for Infectious Disease"/>
            <person name="Wu L."/>
            <person name="Ma J."/>
        </authorList>
    </citation>
    <scope>NUCLEOTIDE SEQUENCE [LARGE SCALE GENOMIC DNA]</scope>
    <source>
        <strain evidence="1 2">JCM 16374</strain>
    </source>
</reference>
<accession>A0ABN3SRU3</accession>
<keyword evidence="2" id="KW-1185">Reference proteome</keyword>
<evidence type="ECO:0000313" key="2">
    <source>
        <dbReference type="Proteomes" id="UP001500994"/>
    </source>
</evidence>
<gene>
    <name evidence="1" type="ORF">GCM10009864_66580</name>
</gene>
<protein>
    <submittedName>
        <fullName evidence="1">Uncharacterized protein</fullName>
    </submittedName>
</protein>
<organism evidence="1 2">
    <name type="scientific">Streptomyces lunalinharesii</name>
    <dbReference type="NCBI Taxonomy" id="333384"/>
    <lineage>
        <taxon>Bacteria</taxon>
        <taxon>Bacillati</taxon>
        <taxon>Actinomycetota</taxon>
        <taxon>Actinomycetes</taxon>
        <taxon>Kitasatosporales</taxon>
        <taxon>Streptomycetaceae</taxon>
        <taxon>Streptomyces</taxon>
    </lineage>
</organism>
<evidence type="ECO:0000313" key="1">
    <source>
        <dbReference type="EMBL" id="GAA2684186.1"/>
    </source>
</evidence>
<name>A0ABN3SRU3_9ACTN</name>
<sequence length="101" mass="10252">MRCAGERASPLPTTVAPATDIAMSVGQLPDAAGTPVPESGTATAGRLRRTLVGGAGFVSRMPAWSPDGMALGKAGGRMRTVLGGFPTDGHPTTHLRHMSGK</sequence>